<evidence type="ECO:0000256" key="2">
    <source>
        <dbReference type="ARBA" id="ARBA00022801"/>
    </source>
</evidence>
<keyword evidence="2" id="KW-0378">Hydrolase</keyword>
<evidence type="ECO:0000256" key="1">
    <source>
        <dbReference type="ARBA" id="ARBA00005336"/>
    </source>
</evidence>
<evidence type="ECO:0000313" key="5">
    <source>
        <dbReference type="Proteomes" id="UP000260812"/>
    </source>
</evidence>
<feature type="domain" description="Glycoside hydrolase family 3 C-terminal" evidence="3">
    <location>
        <begin position="8"/>
        <end position="78"/>
    </location>
</feature>
<dbReference type="Pfam" id="PF01915">
    <property type="entry name" value="Glyco_hydro_3_C"/>
    <property type="match status" value="1"/>
</dbReference>
<dbReference type="Proteomes" id="UP000260812">
    <property type="component" value="Unassembled WGS sequence"/>
</dbReference>
<dbReference type="InterPro" id="IPR050288">
    <property type="entry name" value="Cellulose_deg_GH3"/>
</dbReference>
<protein>
    <recommendedName>
        <fullName evidence="3">Glycoside hydrolase family 3 C-terminal domain-containing protein</fullName>
    </recommendedName>
</protein>
<sequence length="84" mass="9225">MPEREKTASYENVIVILNVCGVIDTKYLRQQPGIGAVLLMSQSGSIGGYALADVLTGKVSPRGHLTTTWAKQYRDYPGRSHIVF</sequence>
<dbReference type="SUPFAM" id="SSF52279">
    <property type="entry name" value="Beta-D-glucan exohydrolase, C-terminal domain"/>
    <property type="match status" value="1"/>
</dbReference>
<dbReference type="GO" id="GO:0004553">
    <property type="term" value="F:hydrolase activity, hydrolyzing O-glycosyl compounds"/>
    <property type="evidence" value="ECO:0007669"/>
    <property type="project" value="InterPro"/>
</dbReference>
<name>A0A3E3IAB5_9FIRM</name>
<dbReference type="RefSeq" id="WP_021639170.1">
    <property type="nucleotide sequence ID" value="NZ_JBKUNB010000003.1"/>
</dbReference>
<dbReference type="AlphaFoldDB" id="A0A3E3IAB5"/>
<dbReference type="EMBL" id="QVLV01000002">
    <property type="protein sequence ID" value="RGE64019.1"/>
    <property type="molecule type" value="Genomic_DNA"/>
</dbReference>
<accession>A0A3E3IAB5</accession>
<gene>
    <name evidence="4" type="ORF">DXC51_02775</name>
</gene>
<comment type="caution">
    <text evidence="4">The sequence shown here is derived from an EMBL/GenBank/DDBJ whole genome shotgun (WGS) entry which is preliminary data.</text>
</comment>
<organism evidence="4 5">
    <name type="scientific">Eisenbergiella massiliensis</name>
    <dbReference type="NCBI Taxonomy" id="1720294"/>
    <lineage>
        <taxon>Bacteria</taxon>
        <taxon>Bacillati</taxon>
        <taxon>Bacillota</taxon>
        <taxon>Clostridia</taxon>
        <taxon>Lachnospirales</taxon>
        <taxon>Lachnospiraceae</taxon>
        <taxon>Eisenbergiella</taxon>
    </lineage>
</organism>
<dbReference type="GeneID" id="97991033"/>
<proteinExistence type="inferred from homology"/>
<dbReference type="InterPro" id="IPR036881">
    <property type="entry name" value="Glyco_hydro_3_C_sf"/>
</dbReference>
<comment type="similarity">
    <text evidence="1">Belongs to the glycosyl hydrolase 3 family.</text>
</comment>
<evidence type="ECO:0000313" key="4">
    <source>
        <dbReference type="EMBL" id="RGE64019.1"/>
    </source>
</evidence>
<dbReference type="GO" id="GO:0005975">
    <property type="term" value="P:carbohydrate metabolic process"/>
    <property type="evidence" value="ECO:0007669"/>
    <property type="project" value="InterPro"/>
</dbReference>
<dbReference type="PANTHER" id="PTHR42715:SF10">
    <property type="entry name" value="BETA-GLUCOSIDASE"/>
    <property type="match status" value="1"/>
</dbReference>
<keyword evidence="5" id="KW-1185">Reference proteome</keyword>
<reference evidence="4" key="1">
    <citation type="submission" date="2018-08" db="EMBL/GenBank/DDBJ databases">
        <title>A genome reference for cultivated species of the human gut microbiota.</title>
        <authorList>
            <person name="Zou Y."/>
            <person name="Xue W."/>
            <person name="Luo G."/>
        </authorList>
    </citation>
    <scope>NUCLEOTIDE SEQUENCE [LARGE SCALE GENOMIC DNA]</scope>
    <source>
        <strain evidence="4">TF05-5AC</strain>
    </source>
</reference>
<dbReference type="Gene3D" id="3.40.50.1700">
    <property type="entry name" value="Glycoside hydrolase family 3 C-terminal domain"/>
    <property type="match status" value="1"/>
</dbReference>
<dbReference type="PANTHER" id="PTHR42715">
    <property type="entry name" value="BETA-GLUCOSIDASE"/>
    <property type="match status" value="1"/>
</dbReference>
<dbReference type="InterPro" id="IPR002772">
    <property type="entry name" value="Glyco_hydro_3_C"/>
</dbReference>
<evidence type="ECO:0000259" key="3">
    <source>
        <dbReference type="Pfam" id="PF01915"/>
    </source>
</evidence>